<comment type="caution">
    <text evidence="2">The sequence shown here is derived from an EMBL/GenBank/DDBJ whole genome shotgun (WGS) entry which is preliminary data.</text>
</comment>
<reference evidence="2 3" key="1">
    <citation type="journal article" date="2019" name="Nat. Ecol. Evol.">
        <title>Megaphylogeny resolves global patterns of mushroom evolution.</title>
        <authorList>
            <person name="Varga T."/>
            <person name="Krizsan K."/>
            <person name="Foldi C."/>
            <person name="Dima B."/>
            <person name="Sanchez-Garcia M."/>
            <person name="Sanchez-Ramirez S."/>
            <person name="Szollosi G.J."/>
            <person name="Szarkandi J.G."/>
            <person name="Papp V."/>
            <person name="Albert L."/>
            <person name="Andreopoulos W."/>
            <person name="Angelini C."/>
            <person name="Antonin V."/>
            <person name="Barry K.W."/>
            <person name="Bougher N.L."/>
            <person name="Buchanan P."/>
            <person name="Buyck B."/>
            <person name="Bense V."/>
            <person name="Catcheside P."/>
            <person name="Chovatia M."/>
            <person name="Cooper J."/>
            <person name="Damon W."/>
            <person name="Desjardin D."/>
            <person name="Finy P."/>
            <person name="Geml J."/>
            <person name="Haridas S."/>
            <person name="Hughes K."/>
            <person name="Justo A."/>
            <person name="Karasinski D."/>
            <person name="Kautmanova I."/>
            <person name="Kiss B."/>
            <person name="Kocsube S."/>
            <person name="Kotiranta H."/>
            <person name="LaButti K.M."/>
            <person name="Lechner B.E."/>
            <person name="Liimatainen K."/>
            <person name="Lipzen A."/>
            <person name="Lukacs Z."/>
            <person name="Mihaltcheva S."/>
            <person name="Morgado L.N."/>
            <person name="Niskanen T."/>
            <person name="Noordeloos M.E."/>
            <person name="Ohm R.A."/>
            <person name="Ortiz-Santana B."/>
            <person name="Ovrebo C."/>
            <person name="Racz N."/>
            <person name="Riley R."/>
            <person name="Savchenko A."/>
            <person name="Shiryaev A."/>
            <person name="Soop K."/>
            <person name="Spirin V."/>
            <person name="Szebenyi C."/>
            <person name="Tomsovsky M."/>
            <person name="Tulloss R.E."/>
            <person name="Uehling J."/>
            <person name="Grigoriev I.V."/>
            <person name="Vagvolgyi C."/>
            <person name="Papp T."/>
            <person name="Martin F.M."/>
            <person name="Miettinen O."/>
            <person name="Hibbett D.S."/>
            <person name="Nagy L.G."/>
        </authorList>
    </citation>
    <scope>NUCLEOTIDE SEQUENCE [LARGE SCALE GENOMIC DNA]</scope>
    <source>
        <strain evidence="2 3">FP101781</strain>
    </source>
</reference>
<feature type="transmembrane region" description="Helical" evidence="1">
    <location>
        <begin position="24"/>
        <end position="46"/>
    </location>
</feature>
<dbReference type="EMBL" id="QPFP01000057">
    <property type="protein sequence ID" value="TEB25419.1"/>
    <property type="molecule type" value="Genomic_DNA"/>
</dbReference>
<gene>
    <name evidence="2" type="ORF">FA13DRAFT_1738355</name>
</gene>
<keyword evidence="1" id="KW-0812">Transmembrane</keyword>
<accession>A0A4Y7SW20</accession>
<organism evidence="2 3">
    <name type="scientific">Coprinellus micaceus</name>
    <name type="common">Glistening ink-cap mushroom</name>
    <name type="synonym">Coprinus micaceus</name>
    <dbReference type="NCBI Taxonomy" id="71717"/>
    <lineage>
        <taxon>Eukaryota</taxon>
        <taxon>Fungi</taxon>
        <taxon>Dikarya</taxon>
        <taxon>Basidiomycota</taxon>
        <taxon>Agaricomycotina</taxon>
        <taxon>Agaricomycetes</taxon>
        <taxon>Agaricomycetidae</taxon>
        <taxon>Agaricales</taxon>
        <taxon>Agaricineae</taxon>
        <taxon>Psathyrellaceae</taxon>
        <taxon>Coprinellus</taxon>
    </lineage>
</organism>
<name>A0A4Y7SW20_COPMI</name>
<keyword evidence="1" id="KW-1133">Transmembrane helix</keyword>
<sequence length="54" mass="6190">MARVYFVILNYHPPRRPLPRRSLLVPYFLGFLPPGSFLTSLGARLMPPTPPVRL</sequence>
<protein>
    <submittedName>
        <fullName evidence="2">Uncharacterized protein</fullName>
    </submittedName>
</protein>
<keyword evidence="3" id="KW-1185">Reference proteome</keyword>
<dbReference type="AlphaFoldDB" id="A0A4Y7SW20"/>
<evidence type="ECO:0000313" key="3">
    <source>
        <dbReference type="Proteomes" id="UP000298030"/>
    </source>
</evidence>
<proteinExistence type="predicted"/>
<evidence type="ECO:0000313" key="2">
    <source>
        <dbReference type="EMBL" id="TEB25419.1"/>
    </source>
</evidence>
<evidence type="ECO:0000256" key="1">
    <source>
        <dbReference type="SAM" id="Phobius"/>
    </source>
</evidence>
<keyword evidence="1" id="KW-0472">Membrane</keyword>
<dbReference type="Proteomes" id="UP000298030">
    <property type="component" value="Unassembled WGS sequence"/>
</dbReference>